<dbReference type="STRING" id="339866.GCA_001418255_00267"/>
<dbReference type="Proteomes" id="UP000183649">
    <property type="component" value="Unassembled WGS sequence"/>
</dbReference>
<evidence type="ECO:0000256" key="1">
    <source>
        <dbReference type="ARBA" id="ARBA00006252"/>
    </source>
</evidence>
<accession>A0A0K6HRS1</accession>
<proteinExistence type="inferred from homology"/>
<dbReference type="PANTHER" id="PTHR10204">
    <property type="entry name" value="NAD P H OXIDOREDUCTASE-RELATED"/>
    <property type="match status" value="1"/>
</dbReference>
<dbReference type="AlphaFoldDB" id="A0A0K6HRS1"/>
<dbReference type="Pfam" id="PF02525">
    <property type="entry name" value="Flavodoxin_2"/>
    <property type="match status" value="1"/>
</dbReference>
<dbReference type="PANTHER" id="PTHR10204:SF34">
    <property type="entry name" value="NAD(P)H DEHYDROGENASE [QUINONE] 1 ISOFORM 1"/>
    <property type="match status" value="1"/>
</dbReference>
<feature type="domain" description="Flavodoxin-like fold" evidence="3">
    <location>
        <begin position="1"/>
        <end position="157"/>
    </location>
</feature>
<dbReference type="SUPFAM" id="SSF52218">
    <property type="entry name" value="Flavoproteins"/>
    <property type="match status" value="1"/>
</dbReference>
<dbReference type="InterPro" id="IPR029039">
    <property type="entry name" value="Flavoprotein-like_sf"/>
</dbReference>
<dbReference type="Gene3D" id="3.40.50.360">
    <property type="match status" value="1"/>
</dbReference>
<protein>
    <submittedName>
        <fullName evidence="4">Putative NADPH-quinone reductase (Modulator of drug activity B)</fullName>
    </submittedName>
</protein>
<dbReference type="InterPro" id="IPR003680">
    <property type="entry name" value="Flavodoxin_fold"/>
</dbReference>
<organism evidence="4 5">
    <name type="scientific">Thiomonas bhubaneswarensis</name>
    <dbReference type="NCBI Taxonomy" id="339866"/>
    <lineage>
        <taxon>Bacteria</taxon>
        <taxon>Pseudomonadati</taxon>
        <taxon>Pseudomonadota</taxon>
        <taxon>Betaproteobacteria</taxon>
        <taxon>Burkholderiales</taxon>
        <taxon>Thiomonas</taxon>
    </lineage>
</organism>
<evidence type="ECO:0000313" key="4">
    <source>
        <dbReference type="EMBL" id="CUA93546.1"/>
    </source>
</evidence>
<evidence type="ECO:0000256" key="2">
    <source>
        <dbReference type="ARBA" id="ARBA00023002"/>
    </source>
</evidence>
<sequence length="196" mass="22312">MRVLVLYAHPVETSFHAALHARVVQILRAAGHEVDDCDLYAEDFNPVLSREERLNYRDTTCNTAGVADYVQRLQRAEALVLCFPTWCFGLPAILKGFFDRVFVPGVAFDISDPAHVQPGLAHLRHIAAVVTYGRPRWMAWAMGDPPRKVITRYLRALCGRGVRIRYHARYHMNVATRDQLEGFTQRVEAALRKLPT</sequence>
<dbReference type="OrthoDB" id="9798454at2"/>
<keyword evidence="5" id="KW-1185">Reference proteome</keyword>
<reference evidence="5" key="1">
    <citation type="submission" date="2015-08" db="EMBL/GenBank/DDBJ databases">
        <authorList>
            <person name="Varghese N."/>
        </authorList>
    </citation>
    <scope>NUCLEOTIDE SEQUENCE [LARGE SCALE GENOMIC DNA]</scope>
    <source>
        <strain evidence="5">DSM 18181</strain>
    </source>
</reference>
<dbReference type="InterPro" id="IPR051545">
    <property type="entry name" value="NAD(P)H_dehydrogenase_qn"/>
</dbReference>
<evidence type="ECO:0000313" key="5">
    <source>
        <dbReference type="Proteomes" id="UP000183649"/>
    </source>
</evidence>
<keyword evidence="2" id="KW-0560">Oxidoreductase</keyword>
<gene>
    <name evidence="4" type="ORF">Ga0061069_101269</name>
</gene>
<dbReference type="GO" id="GO:0005829">
    <property type="term" value="C:cytosol"/>
    <property type="evidence" value="ECO:0007669"/>
    <property type="project" value="TreeGrafter"/>
</dbReference>
<dbReference type="GO" id="GO:0003955">
    <property type="term" value="F:NAD(P)H dehydrogenase (quinone) activity"/>
    <property type="evidence" value="ECO:0007669"/>
    <property type="project" value="TreeGrafter"/>
</dbReference>
<dbReference type="RefSeq" id="WP_055449217.1">
    <property type="nucleotide sequence ID" value="NZ_CYHF01000001.1"/>
</dbReference>
<dbReference type="EMBL" id="CYHF01000001">
    <property type="protein sequence ID" value="CUA93546.1"/>
    <property type="molecule type" value="Genomic_DNA"/>
</dbReference>
<comment type="similarity">
    <text evidence="1">Belongs to the NAD(P)H dehydrogenase (quinone) family.</text>
</comment>
<evidence type="ECO:0000259" key="3">
    <source>
        <dbReference type="Pfam" id="PF02525"/>
    </source>
</evidence>
<name>A0A0K6HRS1_9BURK</name>